<dbReference type="EMBL" id="JAELXS010000008">
    <property type="protein sequence ID" value="MBJ6123009.1"/>
    <property type="molecule type" value="Genomic_DNA"/>
</dbReference>
<comment type="caution">
    <text evidence="2">The sequence shown here is derived from an EMBL/GenBank/DDBJ whole genome shotgun (WGS) entry which is preliminary data.</text>
</comment>
<protein>
    <recommendedName>
        <fullName evidence="4">Flagellar protein FliL</fullName>
    </recommendedName>
</protein>
<evidence type="ECO:0000313" key="2">
    <source>
        <dbReference type="EMBL" id="MBJ6123009.1"/>
    </source>
</evidence>
<dbReference type="Proteomes" id="UP000640426">
    <property type="component" value="Unassembled WGS sequence"/>
</dbReference>
<name>A0ABS0XSI9_9SPHN</name>
<evidence type="ECO:0000313" key="3">
    <source>
        <dbReference type="Proteomes" id="UP000640426"/>
    </source>
</evidence>
<evidence type="ECO:0008006" key="4">
    <source>
        <dbReference type="Google" id="ProtNLM"/>
    </source>
</evidence>
<gene>
    <name evidence="2" type="ORF">JAO74_14520</name>
</gene>
<reference evidence="3" key="1">
    <citation type="submission" date="2020-12" db="EMBL/GenBank/DDBJ databases">
        <title>Hymenobacter sp.</title>
        <authorList>
            <person name="Kim M.K."/>
        </authorList>
    </citation>
    <scope>NUCLEOTIDE SEQUENCE [LARGE SCALE GENOMIC DNA]</scope>
    <source>
        <strain evidence="3">BT553</strain>
    </source>
</reference>
<keyword evidence="1" id="KW-0732">Signal</keyword>
<evidence type="ECO:0000256" key="1">
    <source>
        <dbReference type="SAM" id="SignalP"/>
    </source>
</evidence>
<dbReference type="RefSeq" id="WP_199039591.1">
    <property type="nucleotide sequence ID" value="NZ_JAELXS010000008.1"/>
</dbReference>
<accession>A0ABS0XSI9</accession>
<proteinExistence type="predicted"/>
<keyword evidence="3" id="KW-1185">Reference proteome</keyword>
<feature type="chain" id="PRO_5045441955" description="Flagellar protein FliL" evidence="1">
    <location>
        <begin position="26"/>
        <end position="138"/>
    </location>
</feature>
<organism evidence="2 3">
    <name type="scientific">Sphingomonas mollis</name>
    <dbReference type="NCBI Taxonomy" id="2795726"/>
    <lineage>
        <taxon>Bacteria</taxon>
        <taxon>Pseudomonadati</taxon>
        <taxon>Pseudomonadota</taxon>
        <taxon>Alphaproteobacteria</taxon>
        <taxon>Sphingomonadales</taxon>
        <taxon>Sphingomonadaceae</taxon>
        <taxon>Sphingomonas</taxon>
    </lineage>
</organism>
<sequence length="138" mass="14146">MIAMRQLPILATMLSLAVLPATALASGHGGGGEGGGISLVEMKPIDVPIVEGNRSDARLRLKLVLRAADAPGAAKITTDMPALREAALAGASEFARLHASPYVAVDAEMLVHDLTATLHHRDPGITAVLLVEVVASAA</sequence>
<feature type="signal peptide" evidence="1">
    <location>
        <begin position="1"/>
        <end position="25"/>
    </location>
</feature>